<evidence type="ECO:0000256" key="3">
    <source>
        <dbReference type="ARBA" id="ARBA00022840"/>
    </source>
</evidence>
<dbReference type="InterPro" id="IPR002197">
    <property type="entry name" value="HTH_Fis"/>
</dbReference>
<evidence type="ECO:0008006" key="12">
    <source>
        <dbReference type="Google" id="ProtNLM"/>
    </source>
</evidence>
<proteinExistence type="predicted"/>
<dbReference type="SMART" id="SM00448">
    <property type="entry name" value="REC"/>
    <property type="match status" value="1"/>
</dbReference>
<dbReference type="InterPro" id="IPR001789">
    <property type="entry name" value="Sig_transdc_resp-reg_receiver"/>
</dbReference>
<keyword evidence="3" id="KW-0067">ATP-binding</keyword>
<evidence type="ECO:0000256" key="1">
    <source>
        <dbReference type="ARBA" id="ARBA00022553"/>
    </source>
</evidence>
<feature type="domain" description="Response regulatory" evidence="9">
    <location>
        <begin position="5"/>
        <end position="119"/>
    </location>
</feature>
<dbReference type="Pfam" id="PF25601">
    <property type="entry name" value="AAA_lid_14"/>
    <property type="match status" value="1"/>
</dbReference>
<dbReference type="AlphaFoldDB" id="A0A1F5F7W3"/>
<dbReference type="SUPFAM" id="SSF52172">
    <property type="entry name" value="CheY-like"/>
    <property type="match status" value="1"/>
</dbReference>
<dbReference type="PRINTS" id="PR01590">
    <property type="entry name" value="HTHFIS"/>
</dbReference>
<dbReference type="FunFam" id="3.40.50.2300:FF:000018">
    <property type="entry name" value="DNA-binding transcriptional regulator NtrC"/>
    <property type="match status" value="1"/>
</dbReference>
<dbReference type="Pfam" id="PF00158">
    <property type="entry name" value="Sigma54_activat"/>
    <property type="match status" value="1"/>
</dbReference>
<dbReference type="InterPro" id="IPR058031">
    <property type="entry name" value="AAA_lid_NorR"/>
</dbReference>
<dbReference type="InterPro" id="IPR009057">
    <property type="entry name" value="Homeodomain-like_sf"/>
</dbReference>
<dbReference type="Proteomes" id="UP000177187">
    <property type="component" value="Unassembled WGS sequence"/>
</dbReference>
<dbReference type="GO" id="GO:0006355">
    <property type="term" value="P:regulation of DNA-templated transcription"/>
    <property type="evidence" value="ECO:0007669"/>
    <property type="project" value="InterPro"/>
</dbReference>
<dbReference type="InterPro" id="IPR027417">
    <property type="entry name" value="P-loop_NTPase"/>
</dbReference>
<dbReference type="InterPro" id="IPR002078">
    <property type="entry name" value="Sigma_54_int"/>
</dbReference>
<dbReference type="PROSITE" id="PS00688">
    <property type="entry name" value="SIGMA54_INTERACT_3"/>
    <property type="match status" value="1"/>
</dbReference>
<organism evidence="10 11">
    <name type="scientific">Candidatus Coatesbacteria bacterium RBG_13_66_14</name>
    <dbReference type="NCBI Taxonomy" id="1817816"/>
    <lineage>
        <taxon>Bacteria</taxon>
        <taxon>Candidatus Coatesiibacteriota</taxon>
    </lineage>
</organism>
<evidence type="ECO:0000256" key="5">
    <source>
        <dbReference type="ARBA" id="ARBA00023125"/>
    </source>
</evidence>
<feature type="domain" description="Sigma-54 factor interaction" evidence="8">
    <location>
        <begin position="144"/>
        <end position="373"/>
    </location>
</feature>
<evidence type="ECO:0000259" key="8">
    <source>
        <dbReference type="PROSITE" id="PS50045"/>
    </source>
</evidence>
<dbReference type="Pfam" id="PF02954">
    <property type="entry name" value="HTH_8"/>
    <property type="match status" value="1"/>
</dbReference>
<name>A0A1F5F7W3_9BACT</name>
<dbReference type="InterPro" id="IPR025944">
    <property type="entry name" value="Sigma_54_int_dom_CS"/>
</dbReference>
<dbReference type="SUPFAM" id="SSF46689">
    <property type="entry name" value="Homeodomain-like"/>
    <property type="match status" value="1"/>
</dbReference>
<evidence type="ECO:0000256" key="6">
    <source>
        <dbReference type="ARBA" id="ARBA00023163"/>
    </source>
</evidence>
<dbReference type="EMBL" id="MFAF01000071">
    <property type="protein sequence ID" value="OGD75454.1"/>
    <property type="molecule type" value="Genomic_DNA"/>
</dbReference>
<accession>A0A1F5F7W3</accession>
<dbReference type="PROSITE" id="PS00676">
    <property type="entry name" value="SIGMA54_INTERACT_2"/>
    <property type="match status" value="1"/>
</dbReference>
<dbReference type="Gene3D" id="3.40.50.300">
    <property type="entry name" value="P-loop containing nucleotide triphosphate hydrolases"/>
    <property type="match status" value="1"/>
</dbReference>
<dbReference type="Gene3D" id="3.40.50.2300">
    <property type="match status" value="1"/>
</dbReference>
<dbReference type="PROSITE" id="PS50110">
    <property type="entry name" value="RESPONSE_REGULATORY"/>
    <property type="match status" value="1"/>
</dbReference>
<dbReference type="InterPro" id="IPR003593">
    <property type="entry name" value="AAA+_ATPase"/>
</dbReference>
<feature type="modified residue" description="4-aspartylphosphate" evidence="7">
    <location>
        <position position="54"/>
    </location>
</feature>
<dbReference type="GO" id="GO:0000160">
    <property type="term" value="P:phosphorelay signal transduction system"/>
    <property type="evidence" value="ECO:0007669"/>
    <property type="project" value="InterPro"/>
</dbReference>
<evidence type="ECO:0000256" key="4">
    <source>
        <dbReference type="ARBA" id="ARBA00023015"/>
    </source>
</evidence>
<gene>
    <name evidence="10" type="ORF">A2Y64_03790</name>
</gene>
<dbReference type="PANTHER" id="PTHR32071">
    <property type="entry name" value="TRANSCRIPTIONAL REGULATORY PROTEIN"/>
    <property type="match status" value="1"/>
</dbReference>
<dbReference type="SMART" id="SM00382">
    <property type="entry name" value="AAA"/>
    <property type="match status" value="1"/>
</dbReference>
<dbReference type="Gene3D" id="1.10.8.60">
    <property type="match status" value="1"/>
</dbReference>
<protein>
    <recommendedName>
        <fullName evidence="12">Transcriptional regulator</fullName>
    </recommendedName>
</protein>
<dbReference type="GO" id="GO:0043565">
    <property type="term" value="F:sequence-specific DNA binding"/>
    <property type="evidence" value="ECO:0007669"/>
    <property type="project" value="InterPro"/>
</dbReference>
<dbReference type="CDD" id="cd00009">
    <property type="entry name" value="AAA"/>
    <property type="match status" value="1"/>
</dbReference>
<evidence type="ECO:0000313" key="10">
    <source>
        <dbReference type="EMBL" id="OGD75454.1"/>
    </source>
</evidence>
<dbReference type="Gene3D" id="1.10.10.60">
    <property type="entry name" value="Homeodomain-like"/>
    <property type="match status" value="1"/>
</dbReference>
<dbReference type="PANTHER" id="PTHR32071:SF122">
    <property type="entry name" value="SIGMA FACTOR"/>
    <property type="match status" value="1"/>
</dbReference>
<dbReference type="SUPFAM" id="SSF52540">
    <property type="entry name" value="P-loop containing nucleoside triphosphate hydrolases"/>
    <property type="match status" value="1"/>
</dbReference>
<keyword evidence="2" id="KW-0547">Nucleotide-binding</keyword>
<keyword evidence="1 7" id="KW-0597">Phosphoprotein</keyword>
<keyword evidence="6" id="KW-0804">Transcription</keyword>
<dbReference type="STRING" id="1817816.A2Y64_03790"/>
<dbReference type="InterPro" id="IPR011006">
    <property type="entry name" value="CheY-like_superfamily"/>
</dbReference>
<dbReference type="PROSITE" id="PS50045">
    <property type="entry name" value="SIGMA54_INTERACT_4"/>
    <property type="match status" value="1"/>
</dbReference>
<dbReference type="InterPro" id="IPR025943">
    <property type="entry name" value="Sigma_54_int_dom_ATP-bd_2"/>
</dbReference>
<evidence type="ECO:0000256" key="7">
    <source>
        <dbReference type="PROSITE-ProRule" id="PRU00169"/>
    </source>
</evidence>
<dbReference type="FunFam" id="3.40.50.300:FF:000006">
    <property type="entry name" value="DNA-binding transcriptional regulator NtrC"/>
    <property type="match status" value="1"/>
</dbReference>
<evidence type="ECO:0000256" key="2">
    <source>
        <dbReference type="ARBA" id="ARBA00022741"/>
    </source>
</evidence>
<keyword evidence="5" id="KW-0238">DNA-binding</keyword>
<evidence type="ECO:0000259" key="9">
    <source>
        <dbReference type="PROSITE" id="PS50110"/>
    </source>
</evidence>
<comment type="caution">
    <text evidence="10">The sequence shown here is derived from an EMBL/GenBank/DDBJ whole genome shotgun (WGS) entry which is preliminary data.</text>
</comment>
<reference evidence="10 11" key="1">
    <citation type="journal article" date="2016" name="Nat. Commun.">
        <title>Thousands of microbial genomes shed light on interconnected biogeochemical processes in an aquifer system.</title>
        <authorList>
            <person name="Anantharaman K."/>
            <person name="Brown C.T."/>
            <person name="Hug L.A."/>
            <person name="Sharon I."/>
            <person name="Castelle C.J."/>
            <person name="Probst A.J."/>
            <person name="Thomas B.C."/>
            <person name="Singh A."/>
            <person name="Wilkins M.J."/>
            <person name="Karaoz U."/>
            <person name="Brodie E.L."/>
            <person name="Williams K.H."/>
            <person name="Hubbard S.S."/>
            <person name="Banfield J.F."/>
        </authorList>
    </citation>
    <scope>NUCLEOTIDE SEQUENCE [LARGE SCALE GENOMIC DNA]</scope>
</reference>
<keyword evidence="4" id="KW-0805">Transcription regulation</keyword>
<dbReference type="Pfam" id="PF00072">
    <property type="entry name" value="Response_reg"/>
    <property type="match status" value="1"/>
</dbReference>
<sequence>MTKPLILIVDDDPEVSRALERTLGRAGYRTLAAADVEEAREALAVNEVDLLLVDLVLPSGSGMDLITRARMRDADLAVIVLTGHGSVQSAVEAMRTGAYDYLTKPVNPDELLLQIERALENRRMRRDLESLRGRLDERLGDEGIIAASAPMKRILEMVDQLARTDISVLVTGPSGSGKELVADAIQHRGDRRDGPYIKLHCAALSEGLLESELFGHERGSFTGAVKRHSGAFERASGGTLFLDEISEIPHATQVKLLRVLQDQRFERVGGEETLQVDVRLIAATNKDPAEEMRAGRFREDLYYRLKKVQLYVPPLTERPEDLLPMISRFIAQAALRHGRPVTGVEPAALDLLLTYDWPGNVRELSNTVEGMVALARGTELTVEDLPPEIKDRVAAIRPSSMIRVPVGWTMAQVEREVIRMTLAKNEGNRTLTAKVLGIGLRTLHRKLNEYGLK</sequence>
<dbReference type="GO" id="GO:0005524">
    <property type="term" value="F:ATP binding"/>
    <property type="evidence" value="ECO:0007669"/>
    <property type="project" value="UniProtKB-KW"/>
</dbReference>
<evidence type="ECO:0000313" key="11">
    <source>
        <dbReference type="Proteomes" id="UP000177187"/>
    </source>
</evidence>